<gene>
    <name evidence="3" type="ORF">PGLA2088_LOCUS34056</name>
</gene>
<evidence type="ECO:0000256" key="1">
    <source>
        <dbReference type="SAM" id="Coils"/>
    </source>
</evidence>
<evidence type="ECO:0000256" key="2">
    <source>
        <dbReference type="SAM" id="MobiDB-lite"/>
    </source>
</evidence>
<feature type="coiled-coil region" evidence="1">
    <location>
        <begin position="75"/>
        <end position="102"/>
    </location>
</feature>
<feature type="region of interest" description="Disordered" evidence="2">
    <location>
        <begin position="188"/>
        <end position="213"/>
    </location>
</feature>
<feature type="region of interest" description="Disordered" evidence="2">
    <location>
        <begin position="1"/>
        <end position="49"/>
    </location>
</feature>
<dbReference type="AlphaFoldDB" id="A0A813KNW0"/>
<organism evidence="3 4">
    <name type="scientific">Polarella glacialis</name>
    <name type="common">Dinoflagellate</name>
    <dbReference type="NCBI Taxonomy" id="89957"/>
    <lineage>
        <taxon>Eukaryota</taxon>
        <taxon>Sar</taxon>
        <taxon>Alveolata</taxon>
        <taxon>Dinophyceae</taxon>
        <taxon>Suessiales</taxon>
        <taxon>Suessiaceae</taxon>
        <taxon>Polarella</taxon>
    </lineage>
</organism>
<reference evidence="3" key="1">
    <citation type="submission" date="2021-02" db="EMBL/GenBank/DDBJ databases">
        <authorList>
            <person name="Dougan E. K."/>
            <person name="Rhodes N."/>
            <person name="Thang M."/>
            <person name="Chan C."/>
        </authorList>
    </citation>
    <scope>NUCLEOTIDE SEQUENCE</scope>
</reference>
<protein>
    <submittedName>
        <fullName evidence="3">Uncharacterized protein</fullName>
    </submittedName>
</protein>
<proteinExistence type="predicted"/>
<sequence>MYRPATGNLDNLNVQEEEAAEASSASAGDSDPETFEAVVDEDQGRDQEDVEPAFDAKAFIAGIDDHRFGHLKRIYMKHADKLDNLREEIVACKQKEDKAVEEIEHKLALISAPHAALLKRQKTDDGRKDGQTGRRTVMRAPSEAEIGKQKQKALLVAKRDELLQRLKAAEEVKFERVAARRLQSKASDLSQEVELAESGAESSKPEAAGVDGSGLETEGHNFRVDFANPHDVEQRLADTGRDMAANKKSLQLFASEMNRKATSVRFGQMCRMELQPTVQINVLLCPVKPEIDVLLKKASEFKSLLPQGDRMETPLNNCIKFATEAFNSEIKARRESFEGKTKEAFDKEYYQKDVA</sequence>
<evidence type="ECO:0000313" key="3">
    <source>
        <dbReference type="EMBL" id="CAE8706187.1"/>
    </source>
</evidence>
<evidence type="ECO:0000313" key="4">
    <source>
        <dbReference type="Proteomes" id="UP000626109"/>
    </source>
</evidence>
<name>A0A813KNW0_POLGL</name>
<feature type="compositionally biased region" description="Acidic residues" evidence="2">
    <location>
        <begin position="30"/>
        <end position="41"/>
    </location>
</feature>
<dbReference type="EMBL" id="CAJNNW010031145">
    <property type="protein sequence ID" value="CAE8706187.1"/>
    <property type="molecule type" value="Genomic_DNA"/>
</dbReference>
<comment type="caution">
    <text evidence="3">The sequence shown here is derived from an EMBL/GenBank/DDBJ whole genome shotgun (WGS) entry which is preliminary data.</text>
</comment>
<accession>A0A813KNW0</accession>
<dbReference type="Proteomes" id="UP000626109">
    <property type="component" value="Unassembled WGS sequence"/>
</dbReference>
<keyword evidence="1" id="KW-0175">Coiled coil</keyword>
<feature type="non-terminal residue" evidence="3">
    <location>
        <position position="1"/>
    </location>
</feature>